<dbReference type="InterPro" id="IPR043993">
    <property type="entry name" value="T4SS_pilin"/>
</dbReference>
<reference evidence="2 3" key="1">
    <citation type="journal article" date="2016" name="Nat. Commun.">
        <title>Thousands of microbial genomes shed light on interconnected biogeochemical processes in an aquifer system.</title>
        <authorList>
            <person name="Anantharaman K."/>
            <person name="Brown C.T."/>
            <person name="Hug L.A."/>
            <person name="Sharon I."/>
            <person name="Castelle C.J."/>
            <person name="Probst A.J."/>
            <person name="Thomas B.C."/>
            <person name="Singh A."/>
            <person name="Wilkins M.J."/>
            <person name="Karaoz U."/>
            <person name="Brodie E.L."/>
            <person name="Williams K.H."/>
            <person name="Hubbard S.S."/>
            <person name="Banfield J.F."/>
        </authorList>
    </citation>
    <scope>NUCLEOTIDE SEQUENCE [LARGE SCALE GENOMIC DNA]</scope>
</reference>
<feature type="transmembrane region" description="Helical" evidence="1">
    <location>
        <begin position="100"/>
        <end position="121"/>
    </location>
</feature>
<dbReference type="STRING" id="1802301.A2664_04210"/>
<dbReference type="EMBL" id="MHRF01000013">
    <property type="protein sequence ID" value="OHA17780.1"/>
    <property type="molecule type" value="Genomic_DNA"/>
</dbReference>
<evidence type="ECO:0000313" key="2">
    <source>
        <dbReference type="EMBL" id="OHA17780.1"/>
    </source>
</evidence>
<evidence type="ECO:0000313" key="3">
    <source>
        <dbReference type="Proteomes" id="UP000178873"/>
    </source>
</evidence>
<dbReference type="AlphaFoldDB" id="A0A1G2M1L1"/>
<dbReference type="Pfam" id="PF18895">
    <property type="entry name" value="T4SS_pilin"/>
    <property type="match status" value="1"/>
</dbReference>
<proteinExistence type="predicted"/>
<keyword evidence="1" id="KW-0812">Transmembrane</keyword>
<evidence type="ECO:0000256" key="1">
    <source>
        <dbReference type="SAM" id="Phobius"/>
    </source>
</evidence>
<feature type="transmembrane region" description="Helical" evidence="1">
    <location>
        <begin position="12"/>
        <end position="30"/>
    </location>
</feature>
<name>A0A1G2M1L1_9BACT</name>
<keyword evidence="1" id="KW-1133">Transmembrane helix</keyword>
<feature type="transmembrane region" description="Helical" evidence="1">
    <location>
        <begin position="67"/>
        <end position="88"/>
    </location>
</feature>
<gene>
    <name evidence="2" type="ORF">A2664_04210</name>
</gene>
<keyword evidence="1" id="KW-0472">Membrane</keyword>
<protein>
    <submittedName>
        <fullName evidence="2">Uncharacterized protein</fullName>
    </submittedName>
</protein>
<comment type="caution">
    <text evidence="2">The sequence shown here is derived from an EMBL/GenBank/DDBJ whole genome shotgun (WGS) entry which is preliminary data.</text>
</comment>
<sequence length="141" mass="15368">MRRYVISSFGILMLLVVGFFPLLGFAGSWVPSNPLVPACNTGIRNGTLENPCGWEQLIVLADNILKFFLYISVPIAAIAFAYAGWLYLSARGDHSQISKAHEIFLNVAIGLVFVLTAWLIVDLILKGLANPSSYISVLGQP</sequence>
<accession>A0A1G2M1L1</accession>
<organism evidence="2 3">
    <name type="scientific">Candidatus Taylorbacteria bacterium RIFCSPHIGHO2_01_FULL_46_22b</name>
    <dbReference type="NCBI Taxonomy" id="1802301"/>
    <lineage>
        <taxon>Bacteria</taxon>
        <taxon>Candidatus Tayloriibacteriota</taxon>
    </lineage>
</organism>
<dbReference type="Proteomes" id="UP000178873">
    <property type="component" value="Unassembled WGS sequence"/>
</dbReference>